<protein>
    <submittedName>
        <fullName evidence="3">Uncharacterized protein</fullName>
    </submittedName>
</protein>
<dbReference type="RefSeq" id="WP_126704657.1">
    <property type="nucleotide sequence ID" value="NZ_CP034593.1"/>
</dbReference>
<dbReference type="Proteomes" id="UP000280344">
    <property type="component" value="Chromosome"/>
</dbReference>
<dbReference type="KEGG" id="flh:EJ997_11420"/>
<keyword evidence="4" id="KW-1185">Reference proteome</keyword>
<feature type="chain" id="PRO_5039148579" evidence="2">
    <location>
        <begin position="22"/>
        <end position="189"/>
    </location>
</feature>
<organism evidence="3 4">
    <name type="scientific">Flaviflexus ciconiae</name>
    <dbReference type="NCBI Taxonomy" id="2496867"/>
    <lineage>
        <taxon>Bacteria</taxon>
        <taxon>Bacillati</taxon>
        <taxon>Actinomycetota</taxon>
        <taxon>Actinomycetes</taxon>
        <taxon>Actinomycetales</taxon>
        <taxon>Actinomycetaceae</taxon>
        <taxon>Flaviflexus</taxon>
    </lineage>
</organism>
<accession>A0A3Q9G5F8</accession>
<reference evidence="3 4" key="1">
    <citation type="submission" date="2018-12" db="EMBL/GenBank/DDBJ databases">
        <title>Complete genome sequence of Flaviflexus sp. H23T48.</title>
        <authorList>
            <person name="Bae J.-W."/>
            <person name="Lee J.-Y."/>
        </authorList>
    </citation>
    <scope>NUCLEOTIDE SEQUENCE [LARGE SCALE GENOMIC DNA]</scope>
    <source>
        <strain evidence="3 4">H23T48</strain>
    </source>
</reference>
<feature type="compositionally biased region" description="Low complexity" evidence="1">
    <location>
        <begin position="32"/>
        <end position="52"/>
    </location>
</feature>
<sequence>MMSTSKYTSLFASVALIAALAACSDSTDSDGSDTASDSETTTESTDIPTEENTPPEESTEPPVEQPTGPEDPTVEPSDPADTETGDETTTDTGEITMPTDALEYADAFVVAWGNGNTEVMELLATAEVIDALGDEGGPSWDRTASDAGAGSVFITYTNLDDGSVLELRVQNEAASLGEEQAVVEARFTE</sequence>
<dbReference type="AlphaFoldDB" id="A0A3Q9G5F8"/>
<gene>
    <name evidence="3" type="ORF">EJ997_11420</name>
</gene>
<feature type="compositionally biased region" description="Acidic residues" evidence="1">
    <location>
        <begin position="78"/>
        <end position="89"/>
    </location>
</feature>
<dbReference type="OrthoDB" id="4966656at2"/>
<dbReference type="PROSITE" id="PS51257">
    <property type="entry name" value="PROKAR_LIPOPROTEIN"/>
    <property type="match status" value="1"/>
</dbReference>
<name>A0A3Q9G5F8_9ACTO</name>
<evidence type="ECO:0000313" key="4">
    <source>
        <dbReference type="Proteomes" id="UP000280344"/>
    </source>
</evidence>
<keyword evidence="2" id="KW-0732">Signal</keyword>
<proteinExistence type="predicted"/>
<dbReference type="EMBL" id="CP034593">
    <property type="protein sequence ID" value="AZQ77855.1"/>
    <property type="molecule type" value="Genomic_DNA"/>
</dbReference>
<feature type="region of interest" description="Disordered" evidence="1">
    <location>
        <begin position="23"/>
        <end position="97"/>
    </location>
</feature>
<feature type="signal peptide" evidence="2">
    <location>
        <begin position="1"/>
        <end position="21"/>
    </location>
</feature>
<evidence type="ECO:0000313" key="3">
    <source>
        <dbReference type="EMBL" id="AZQ77855.1"/>
    </source>
</evidence>
<evidence type="ECO:0000256" key="1">
    <source>
        <dbReference type="SAM" id="MobiDB-lite"/>
    </source>
</evidence>
<evidence type="ECO:0000256" key="2">
    <source>
        <dbReference type="SAM" id="SignalP"/>
    </source>
</evidence>